<evidence type="ECO:0000313" key="1">
    <source>
        <dbReference type="EMBL" id="RZI46820.1"/>
    </source>
</evidence>
<sequence length="75" mass="8433">MLQLYSLAFLSFCFLRSEGVLIKAVMPPAKLSRTNMSRKGRSSFYRLADLKILKAQCDAAGRGAFTLNFSLIRNQ</sequence>
<proteinExistence type="predicted"/>
<evidence type="ECO:0000313" key="2">
    <source>
        <dbReference type="Proteomes" id="UP000293550"/>
    </source>
</evidence>
<dbReference type="RefSeq" id="WP_130153294.1">
    <property type="nucleotide sequence ID" value="NZ_SCFB01000002.1"/>
</dbReference>
<name>A0A4Q7DKB0_9PROT</name>
<comment type="caution">
    <text evidence="1">The sequence shown here is derived from an EMBL/GenBank/DDBJ whole genome shotgun (WGS) entry which is preliminary data.</text>
</comment>
<dbReference type="OrthoDB" id="9762009at2"/>
<dbReference type="Proteomes" id="UP000293550">
    <property type="component" value="Unassembled WGS sequence"/>
</dbReference>
<reference evidence="1 2" key="1">
    <citation type="submission" date="2018-10" db="EMBL/GenBank/DDBJ databases">
        <title>An updated phylogeny of the Alphaproteobacteria reveals that the parasitic Rickettsiales and Holosporales have independent origins.</title>
        <authorList>
            <person name="Munoz-Gomez S.A."/>
            <person name="Hess S."/>
            <person name="Burger G."/>
            <person name="Lang B.F."/>
            <person name="Susko E."/>
            <person name="Slamovits C.H."/>
            <person name="Roger A.J."/>
        </authorList>
    </citation>
    <scope>NUCLEOTIDE SEQUENCE [LARGE SCALE GENOMIC DNA]</scope>
    <source>
        <strain evidence="1">HOLO01</strain>
    </source>
</reference>
<protein>
    <submittedName>
        <fullName evidence="1">Uncharacterized protein</fullName>
    </submittedName>
</protein>
<keyword evidence="2" id="KW-1185">Reference proteome</keyword>
<organism evidence="1 2">
    <name type="scientific">Candidatus Finniella inopinata</name>
    <dbReference type="NCBI Taxonomy" id="1696036"/>
    <lineage>
        <taxon>Bacteria</taxon>
        <taxon>Pseudomonadati</taxon>
        <taxon>Pseudomonadota</taxon>
        <taxon>Alphaproteobacteria</taxon>
        <taxon>Holosporales</taxon>
        <taxon>Candidatus Paracaedibacteraceae</taxon>
        <taxon>Candidatus Finniella</taxon>
    </lineage>
</organism>
<dbReference type="EMBL" id="SCFB01000002">
    <property type="protein sequence ID" value="RZI46820.1"/>
    <property type="molecule type" value="Genomic_DNA"/>
</dbReference>
<accession>A0A4Q7DKB0</accession>
<gene>
    <name evidence="1" type="ORF">EQU50_00925</name>
</gene>
<dbReference type="AlphaFoldDB" id="A0A4Q7DKB0"/>